<reference evidence="2 3" key="1">
    <citation type="submission" date="2010-12" db="EMBL/GenBank/DDBJ databases">
        <authorList>
            <person name="Muzny D."/>
            <person name="Qin X."/>
            <person name="Deng J."/>
            <person name="Jiang H."/>
            <person name="Liu Y."/>
            <person name="Qu J."/>
            <person name="Song X.-Z."/>
            <person name="Zhang L."/>
            <person name="Thornton R."/>
            <person name="Coyle M."/>
            <person name="Francisco L."/>
            <person name="Jackson L."/>
            <person name="Javaid M."/>
            <person name="Korchina V."/>
            <person name="Kovar C."/>
            <person name="Mata R."/>
            <person name="Mathew T."/>
            <person name="Ngo R."/>
            <person name="Nguyen L."/>
            <person name="Nguyen N."/>
            <person name="Okwuonu G."/>
            <person name="Ongeri F."/>
            <person name="Pham C."/>
            <person name="Simmons D."/>
            <person name="Wilczek-Boney K."/>
            <person name="Hale W."/>
            <person name="Jakkamsetti A."/>
            <person name="Pham P."/>
            <person name="Ruth R."/>
            <person name="San Lucas F."/>
            <person name="Warren J."/>
            <person name="Zhang J."/>
            <person name="Zhao Z."/>
            <person name="Zhou C."/>
            <person name="Zhu D."/>
            <person name="Lee S."/>
            <person name="Bess C."/>
            <person name="Blankenburg K."/>
            <person name="Forbes L."/>
            <person name="Fu Q."/>
            <person name="Gubbala S."/>
            <person name="Hirani K."/>
            <person name="Jayaseelan J.C."/>
            <person name="Lara F."/>
            <person name="Munidasa M."/>
            <person name="Palculict T."/>
            <person name="Patil S."/>
            <person name="Pu L.-L."/>
            <person name="Saada N."/>
            <person name="Tang L."/>
            <person name="Weissenberger G."/>
            <person name="Zhu Y."/>
            <person name="Hemphill L."/>
            <person name="Shang Y."/>
            <person name="Youmans B."/>
            <person name="Ayvaz T."/>
            <person name="Ross M."/>
            <person name="Santibanez J."/>
            <person name="Aqrawi P."/>
            <person name="Gross S."/>
            <person name="Joshi V."/>
            <person name="Fowler G."/>
            <person name="Nazareth L."/>
            <person name="Reid J."/>
            <person name="Worley K."/>
            <person name="Petrosino J."/>
            <person name="Highlander S."/>
            <person name="Gibbs R."/>
        </authorList>
    </citation>
    <scope>NUCLEOTIDE SEQUENCE [LARGE SCALE GENOMIC DNA]</scope>
    <source>
        <strain evidence="2 3">DSM 15606</strain>
    </source>
</reference>
<protein>
    <submittedName>
        <fullName evidence="2">Uncharacterized protein</fullName>
    </submittedName>
</protein>
<evidence type="ECO:0000256" key="1">
    <source>
        <dbReference type="SAM" id="Phobius"/>
    </source>
</evidence>
<sequence length="103" mass="11685">MFTRGRLVPRQPRAIKRTTRTELHHEGIYIAKFIHWNNGTIPTALRRYNIHKGGCIHRNIGIFCYLFICMLALIVSKNEHFNAVGVALLIAQGCQTIVQATLG</sequence>
<keyword evidence="1" id="KW-0812">Transmembrane</keyword>
<dbReference type="HOGENOM" id="CLU_2261232_0_0_10"/>
<keyword evidence="1" id="KW-0472">Membrane</keyword>
<evidence type="ECO:0000313" key="2">
    <source>
        <dbReference type="EMBL" id="EFV03991.1"/>
    </source>
</evidence>
<dbReference type="EMBL" id="AEQO01000152">
    <property type="protein sequence ID" value="EFV03991.1"/>
    <property type="molecule type" value="Genomic_DNA"/>
</dbReference>
<keyword evidence="1" id="KW-1133">Transmembrane helix</keyword>
<dbReference type="Proteomes" id="UP000003874">
    <property type="component" value="Unassembled WGS sequence"/>
</dbReference>
<keyword evidence="3" id="KW-1185">Reference proteome</keyword>
<accession>E6MQU2</accession>
<proteinExistence type="predicted"/>
<dbReference type="AlphaFoldDB" id="E6MQU2"/>
<feature type="transmembrane region" description="Helical" evidence="1">
    <location>
        <begin position="56"/>
        <end position="75"/>
    </location>
</feature>
<organism evidence="2 3">
    <name type="scientific">Segatella salivae DSM 15606</name>
    <dbReference type="NCBI Taxonomy" id="888832"/>
    <lineage>
        <taxon>Bacteria</taxon>
        <taxon>Pseudomonadati</taxon>
        <taxon>Bacteroidota</taxon>
        <taxon>Bacteroidia</taxon>
        <taxon>Bacteroidales</taxon>
        <taxon>Prevotellaceae</taxon>
        <taxon>Segatella</taxon>
    </lineage>
</organism>
<name>E6MQU2_9BACT</name>
<comment type="caution">
    <text evidence="2">The sequence shown here is derived from an EMBL/GenBank/DDBJ whole genome shotgun (WGS) entry which is preliminary data.</text>
</comment>
<evidence type="ECO:0000313" key="3">
    <source>
        <dbReference type="Proteomes" id="UP000003874"/>
    </source>
</evidence>
<gene>
    <name evidence="2" type="ORF">HMPREF9420_1860</name>
</gene>